<dbReference type="InterPro" id="IPR058532">
    <property type="entry name" value="YjbR/MT2646/Rv2570-like"/>
</dbReference>
<evidence type="ECO:0000313" key="3">
    <source>
        <dbReference type="Proteomes" id="UP000274327"/>
    </source>
</evidence>
<proteinExistence type="predicted"/>
<comment type="caution">
    <text evidence="2">The sequence shown here is derived from an EMBL/GenBank/DDBJ whole genome shotgun (WGS) entry which is preliminary data.</text>
</comment>
<dbReference type="PANTHER" id="PTHR35145:SF1">
    <property type="entry name" value="CYTOPLASMIC PROTEIN"/>
    <property type="match status" value="1"/>
</dbReference>
<accession>A0A3R8QQ43</accession>
<dbReference type="PANTHER" id="PTHR35145">
    <property type="entry name" value="CYTOPLASMIC PROTEIN-RELATED"/>
    <property type="match status" value="1"/>
</dbReference>
<dbReference type="InterPro" id="IPR038056">
    <property type="entry name" value="YjbR-like_sf"/>
</dbReference>
<evidence type="ECO:0000313" key="2">
    <source>
        <dbReference type="EMBL" id="RRR19981.1"/>
    </source>
</evidence>
<reference evidence="2 3" key="1">
    <citation type="submission" date="2018-07" db="EMBL/GenBank/DDBJ databases">
        <title>Brachybacteriurn paraconglorneratum KCTC 9916.</title>
        <authorList>
            <person name="Li Y."/>
        </authorList>
    </citation>
    <scope>NUCLEOTIDE SEQUENCE [LARGE SCALE GENOMIC DNA]</scope>
    <source>
        <strain evidence="2 3">KCTC 9916</strain>
    </source>
</reference>
<name>A0A3R8QQ43_9MICO</name>
<dbReference type="Pfam" id="PF04237">
    <property type="entry name" value="YjbR"/>
    <property type="match status" value="1"/>
</dbReference>
<dbReference type="InterPro" id="IPR007351">
    <property type="entry name" value="YjbR"/>
</dbReference>
<dbReference type="SUPFAM" id="SSF142906">
    <property type="entry name" value="YjbR-like"/>
    <property type="match status" value="1"/>
</dbReference>
<gene>
    <name evidence="2" type="ORF">DS079_00825</name>
</gene>
<keyword evidence="3" id="KW-1185">Reference proteome</keyword>
<dbReference type="Proteomes" id="UP000274327">
    <property type="component" value="Unassembled WGS sequence"/>
</dbReference>
<evidence type="ECO:0000256" key="1">
    <source>
        <dbReference type="SAM" id="MobiDB-lite"/>
    </source>
</evidence>
<dbReference type="Gene3D" id="3.90.1150.30">
    <property type="match status" value="1"/>
</dbReference>
<protein>
    <submittedName>
        <fullName evidence="2">MmcQ/YjbR family DNA-binding protein</fullName>
    </submittedName>
</protein>
<feature type="region of interest" description="Disordered" evidence="1">
    <location>
        <begin position="123"/>
        <end position="144"/>
    </location>
</feature>
<dbReference type="EMBL" id="QOCI01000001">
    <property type="protein sequence ID" value="RRR19981.1"/>
    <property type="molecule type" value="Genomic_DNA"/>
</dbReference>
<organism evidence="2 3">
    <name type="scientific">Brachybacterium paraconglomeratum</name>
    <dbReference type="NCBI Taxonomy" id="173362"/>
    <lineage>
        <taxon>Bacteria</taxon>
        <taxon>Bacillati</taxon>
        <taxon>Actinomycetota</taxon>
        <taxon>Actinomycetes</taxon>
        <taxon>Micrococcales</taxon>
        <taxon>Dermabacteraceae</taxon>
        <taxon>Brachybacterium</taxon>
    </lineage>
</organism>
<dbReference type="AlphaFoldDB" id="A0A3R8QQ43"/>
<sequence length="144" mass="15439">MRGVAMDGTALQQVARAQAEELPAAKMTLPFGPDYDVAKVLGKMFLLLTEVKGTPVAVVKAEPRDAEALRGAHPEITPGYHMNKRHWITLSPGGLEAEFVRELVTDSYLLVVETLPRARRPVDPQTFLAAEGGTGTSSTDGPAT</sequence>
<dbReference type="GO" id="GO:0003677">
    <property type="term" value="F:DNA binding"/>
    <property type="evidence" value="ECO:0007669"/>
    <property type="project" value="UniProtKB-KW"/>
</dbReference>
<keyword evidence="2" id="KW-0238">DNA-binding</keyword>